<dbReference type="PIRSF" id="PIRSF001024">
    <property type="entry name" value="Alph-amyl_fung"/>
    <property type="match status" value="1"/>
</dbReference>
<dbReference type="Proteomes" id="UP000053958">
    <property type="component" value="Unassembled WGS sequence"/>
</dbReference>
<dbReference type="GO" id="GO:0016052">
    <property type="term" value="P:carbohydrate catabolic process"/>
    <property type="evidence" value="ECO:0007669"/>
    <property type="project" value="InterPro"/>
</dbReference>
<comment type="catalytic activity">
    <reaction evidence="1">
        <text>Endohydrolysis of (1-&gt;4)-alpha-D-glucosidic linkages in polysaccharides containing three or more (1-&gt;4)-alpha-linked D-glucose units.</text>
        <dbReference type="EC" id="3.2.1.1"/>
    </reaction>
</comment>
<dbReference type="SMR" id="A0A0F4YLU9"/>
<evidence type="ECO:0000256" key="18">
    <source>
        <dbReference type="SAM" id="SignalP"/>
    </source>
</evidence>
<evidence type="ECO:0000256" key="7">
    <source>
        <dbReference type="ARBA" id="ARBA00022801"/>
    </source>
</evidence>
<accession>A0A0F4YLU9</accession>
<dbReference type="EMBL" id="LASV01000372">
    <property type="protein sequence ID" value="KKA19189.1"/>
    <property type="molecule type" value="Genomic_DNA"/>
</dbReference>
<protein>
    <recommendedName>
        <fullName evidence="4">alpha-amylase</fullName>
        <ecNumber evidence="4">3.2.1.1</ecNumber>
    </recommendedName>
</protein>
<evidence type="ECO:0000256" key="12">
    <source>
        <dbReference type="ARBA" id="ARBA00023295"/>
    </source>
</evidence>
<evidence type="ECO:0000256" key="5">
    <source>
        <dbReference type="ARBA" id="ARBA00022723"/>
    </source>
</evidence>
<dbReference type="EC" id="3.2.1.1" evidence="4"/>
<dbReference type="InterPro" id="IPR013777">
    <property type="entry name" value="A-amylase-like"/>
</dbReference>
<name>A0A0F4YLU9_RASE3</name>
<evidence type="ECO:0000256" key="8">
    <source>
        <dbReference type="ARBA" id="ARBA00022837"/>
    </source>
</evidence>
<keyword evidence="21" id="KW-1185">Reference proteome</keyword>
<comment type="caution">
    <text evidence="20">The sequence shown here is derived from an EMBL/GenBank/DDBJ whole genome shotgun (WGS) entry which is preliminary data.</text>
</comment>
<evidence type="ECO:0000313" key="20">
    <source>
        <dbReference type="EMBL" id="KKA19189.1"/>
    </source>
</evidence>
<dbReference type="SMART" id="SM00642">
    <property type="entry name" value="Aamy"/>
    <property type="match status" value="1"/>
</dbReference>
<evidence type="ECO:0000256" key="17">
    <source>
        <dbReference type="SAM" id="MobiDB-lite"/>
    </source>
</evidence>
<feature type="signal peptide" evidence="18">
    <location>
        <begin position="1"/>
        <end position="20"/>
    </location>
</feature>
<feature type="disulfide bond" evidence="15">
    <location>
        <begin position="464"/>
        <end position="500"/>
    </location>
</feature>
<dbReference type="SUPFAM" id="SSF51011">
    <property type="entry name" value="Glycosyl hydrolase domain"/>
    <property type="match status" value="1"/>
</dbReference>
<dbReference type="FunFam" id="3.20.20.80:FF:000120">
    <property type="entry name" value="Alpha-amylase A"/>
    <property type="match status" value="1"/>
</dbReference>
<feature type="binding site" evidence="16">
    <location>
        <position position="305"/>
    </location>
    <ligand>
        <name>substrate</name>
    </ligand>
</feature>
<keyword evidence="6 18" id="KW-0732">Signal</keyword>
<dbReference type="OrthoDB" id="204980at2759"/>
<keyword evidence="8" id="KW-0106">Calcium</keyword>
<proteinExistence type="inferred from homology"/>
<dbReference type="PANTHER" id="PTHR10357:SF215">
    <property type="entry name" value="ALPHA-AMYLASE 1"/>
    <property type="match status" value="1"/>
</dbReference>
<evidence type="ECO:0000256" key="11">
    <source>
        <dbReference type="ARBA" id="ARBA00023277"/>
    </source>
</evidence>
<feature type="active site" description="Nucleophile" evidence="13">
    <location>
        <position position="214"/>
    </location>
</feature>
<evidence type="ECO:0000256" key="3">
    <source>
        <dbReference type="ARBA" id="ARBA00008061"/>
    </source>
</evidence>
<evidence type="ECO:0000256" key="15">
    <source>
        <dbReference type="PIRSR" id="PIRSR001024-4"/>
    </source>
</evidence>
<evidence type="ECO:0000256" key="2">
    <source>
        <dbReference type="ARBA" id="ARBA00001913"/>
    </source>
</evidence>
<dbReference type="GeneID" id="25319122"/>
<sequence length="551" mass="60804">MALGKVALAAFAACTSLVQAASRDQWISRSIYQIVTDRFARSDNSTTAPCDAQEGYYCGGDFQGIINKLDYIQDLGFSALFNLLAYHGYWPRDLYSINSHFGSPEDLKALSDALHARGMYLMLDVVVNDMAWAGNASTVDYSQFNPFNSEEYFHPYRLLSDDPLNETCVIDCWLGDTIVSLPDVRTEDDKVASMLYFWITELVSNYSVDGLRIDSVFNVDPGFWPDFNSSAGVFCIGEGSTRNATELCPLQDGLNGLLNYPLYYILTESFNDTASDLNTVVRAMEFIMIQCKDIFALGTFTENQDVPRFASYTQDLSLARNIITFNLLGDGIPVFYYGEEQHLSGAYNPVNREALWLTDYSWNTTSLPFLVKSLNRLRSYAAVNGTQFTAANEPGNDYLTFIMYPIYNSTHILALRKGFVGNQVISVLSNLGTYPDGNVETKIVLNATGTGFQPGQSVTEILSCQTVLTDENGNLDVDLHDGGPRVYYPTDSLNIYSDLCGHHEAQPATSGNSSSGTSPKKSDGSLSTSSDLLNVLYAVSSTLFLVMGFPV</sequence>
<feature type="binding site" evidence="16">
    <location>
        <position position="90"/>
    </location>
    <ligand>
        <name>substrate</name>
    </ligand>
</feature>
<dbReference type="Pfam" id="PF09260">
    <property type="entry name" value="A_amylase_dom_C"/>
    <property type="match status" value="1"/>
</dbReference>
<feature type="domain" description="Glycosyl hydrolase family 13 catalytic" evidence="19">
    <location>
        <begin position="33"/>
        <end position="378"/>
    </location>
</feature>
<dbReference type="InterPro" id="IPR017853">
    <property type="entry name" value="GH"/>
</dbReference>
<feature type="binding site" evidence="16">
    <location>
        <position position="212"/>
    </location>
    <ligand>
        <name>substrate</name>
    </ligand>
</feature>
<keyword evidence="12 20" id="KW-0326">Glycosidase</keyword>
<organism evidence="20 21">
    <name type="scientific">Rasamsonia emersonii (strain ATCC 16479 / CBS 393.64 / IMI 116815)</name>
    <dbReference type="NCBI Taxonomy" id="1408163"/>
    <lineage>
        <taxon>Eukaryota</taxon>
        <taxon>Fungi</taxon>
        <taxon>Dikarya</taxon>
        <taxon>Ascomycota</taxon>
        <taxon>Pezizomycotina</taxon>
        <taxon>Eurotiomycetes</taxon>
        <taxon>Eurotiomycetidae</taxon>
        <taxon>Eurotiales</taxon>
        <taxon>Trichocomaceae</taxon>
        <taxon>Rasamsonia</taxon>
    </lineage>
</organism>
<dbReference type="InterPro" id="IPR015340">
    <property type="entry name" value="A_amylase_C_dom"/>
</dbReference>
<comment type="cofactor">
    <cofactor evidence="2">
        <name>Ca(2+)</name>
        <dbReference type="ChEBI" id="CHEBI:29108"/>
    </cofactor>
</comment>
<keyword evidence="10" id="KW-0325">Glycoprotein</keyword>
<dbReference type="Gene3D" id="2.60.40.1180">
    <property type="entry name" value="Golgi alpha-mannosidase II"/>
    <property type="match status" value="1"/>
</dbReference>
<evidence type="ECO:0000256" key="9">
    <source>
        <dbReference type="ARBA" id="ARBA00023157"/>
    </source>
</evidence>
<evidence type="ECO:0000256" key="13">
    <source>
        <dbReference type="PIRSR" id="PIRSR001024-1"/>
    </source>
</evidence>
<evidence type="ECO:0000256" key="1">
    <source>
        <dbReference type="ARBA" id="ARBA00000548"/>
    </source>
</evidence>
<keyword evidence="9 15" id="KW-1015">Disulfide bond</keyword>
<dbReference type="AlphaFoldDB" id="A0A0F4YLU9"/>
<dbReference type="STRING" id="1408163.A0A0F4YLU9"/>
<evidence type="ECO:0000313" key="21">
    <source>
        <dbReference type="Proteomes" id="UP000053958"/>
    </source>
</evidence>
<evidence type="ECO:0000259" key="19">
    <source>
        <dbReference type="SMART" id="SM00642"/>
    </source>
</evidence>
<feature type="active site" description="Proton donor" evidence="13">
    <location>
        <position position="238"/>
    </location>
</feature>
<keyword evidence="11" id="KW-0119">Carbohydrate metabolism</keyword>
<feature type="chain" id="PRO_5002481987" description="alpha-amylase" evidence="18">
    <location>
        <begin position="21"/>
        <end position="551"/>
    </location>
</feature>
<keyword evidence="5" id="KW-0479">Metal-binding</keyword>
<evidence type="ECO:0000256" key="10">
    <source>
        <dbReference type="ARBA" id="ARBA00023180"/>
    </source>
</evidence>
<dbReference type="GO" id="GO:0005509">
    <property type="term" value="F:calcium ion binding"/>
    <property type="evidence" value="ECO:0007669"/>
    <property type="project" value="InterPro"/>
</dbReference>
<dbReference type="Pfam" id="PF00128">
    <property type="entry name" value="Alpha-amylase"/>
    <property type="match status" value="1"/>
</dbReference>
<dbReference type="InterPro" id="IPR013780">
    <property type="entry name" value="Glyco_hydro_b"/>
</dbReference>
<comment type="similarity">
    <text evidence="3">Belongs to the glycosyl hydrolase 13 family.</text>
</comment>
<dbReference type="GO" id="GO:0004556">
    <property type="term" value="F:alpha-amylase activity"/>
    <property type="evidence" value="ECO:0007669"/>
    <property type="project" value="UniProtKB-EC"/>
</dbReference>
<evidence type="ECO:0000256" key="4">
    <source>
        <dbReference type="ARBA" id="ARBA00012595"/>
    </source>
</evidence>
<gene>
    <name evidence="20" type="ORF">T310_6840</name>
</gene>
<keyword evidence="7 20" id="KW-0378">Hydrolase</keyword>
<feature type="disulfide bond" evidence="15">
    <location>
        <begin position="248"/>
        <end position="291"/>
    </location>
</feature>
<feature type="region of interest" description="Disordered" evidence="17">
    <location>
        <begin position="505"/>
        <end position="525"/>
    </location>
</feature>
<dbReference type="CDD" id="cd11319">
    <property type="entry name" value="AmyAc_euk_AmyA"/>
    <property type="match status" value="1"/>
</dbReference>
<feature type="compositionally biased region" description="Polar residues" evidence="17">
    <location>
        <begin position="507"/>
        <end position="517"/>
    </location>
</feature>
<reference evidence="20 21" key="1">
    <citation type="submission" date="2015-04" db="EMBL/GenBank/DDBJ databases">
        <authorList>
            <person name="Heijne W.H."/>
            <person name="Fedorova N.D."/>
            <person name="Nierman W.C."/>
            <person name="Vollebregt A.W."/>
            <person name="Zhao Z."/>
            <person name="Wu L."/>
            <person name="Kumar M."/>
            <person name="Stam H."/>
            <person name="van den Berg M.A."/>
            <person name="Pel H.J."/>
        </authorList>
    </citation>
    <scope>NUCLEOTIDE SEQUENCE [LARGE SCALE GENOMIC DNA]</scope>
    <source>
        <strain evidence="20 21">CBS 393.64</strain>
    </source>
</reference>
<dbReference type="InterPro" id="IPR006047">
    <property type="entry name" value="GH13_cat_dom"/>
</dbReference>
<dbReference type="RefSeq" id="XP_013325801.1">
    <property type="nucleotide sequence ID" value="XM_013470347.1"/>
</dbReference>
<dbReference type="Gene3D" id="3.20.20.80">
    <property type="entry name" value="Glycosidases"/>
    <property type="match status" value="1"/>
</dbReference>
<feature type="binding site" evidence="16">
    <location>
        <position position="352"/>
    </location>
    <ligand>
        <name>substrate</name>
    </ligand>
</feature>
<evidence type="ECO:0000256" key="16">
    <source>
        <dbReference type="PIRSR" id="PIRSR001024-5"/>
    </source>
</evidence>
<feature type="site" description="Transition state stabilizer" evidence="14">
    <location>
        <position position="305"/>
    </location>
</feature>
<evidence type="ECO:0000256" key="6">
    <source>
        <dbReference type="ARBA" id="ARBA00022729"/>
    </source>
</evidence>
<feature type="disulfide bond" evidence="15">
    <location>
        <begin position="50"/>
        <end position="58"/>
    </location>
</feature>
<dbReference type="SUPFAM" id="SSF51445">
    <property type="entry name" value="(Trans)glycosidases"/>
    <property type="match status" value="1"/>
</dbReference>
<evidence type="ECO:0000256" key="14">
    <source>
        <dbReference type="PIRSR" id="PIRSR001024-2"/>
    </source>
</evidence>
<dbReference type="PANTHER" id="PTHR10357">
    <property type="entry name" value="ALPHA-AMYLASE FAMILY MEMBER"/>
    <property type="match status" value="1"/>
</dbReference>